<comment type="similarity">
    <text evidence="5">Belongs to the GPI family.</text>
</comment>
<dbReference type="PROSITE" id="PS51463">
    <property type="entry name" value="P_GLUCOSE_ISOMERASE_3"/>
    <property type="match status" value="1"/>
</dbReference>
<dbReference type="Gene3D" id="3.40.50.10490">
    <property type="entry name" value="Glucose-6-phosphate isomerase like protein, domain 1"/>
    <property type="match status" value="2"/>
</dbReference>
<evidence type="ECO:0000256" key="5">
    <source>
        <dbReference type="RuleBase" id="RU000612"/>
    </source>
</evidence>
<dbReference type="InterPro" id="IPR035482">
    <property type="entry name" value="SIS_PGI_2"/>
</dbReference>
<evidence type="ECO:0000313" key="6">
    <source>
        <dbReference type="EMBL" id="PPK74732.1"/>
    </source>
</evidence>
<dbReference type="EMBL" id="PTJA01000022">
    <property type="protein sequence ID" value="PPK74732.1"/>
    <property type="molecule type" value="Genomic_DNA"/>
</dbReference>
<dbReference type="AlphaFoldDB" id="A0A2S6HBA6"/>
<dbReference type="GO" id="GO:0005829">
    <property type="term" value="C:cytosol"/>
    <property type="evidence" value="ECO:0007669"/>
    <property type="project" value="TreeGrafter"/>
</dbReference>
<dbReference type="SUPFAM" id="SSF53697">
    <property type="entry name" value="SIS domain"/>
    <property type="match status" value="1"/>
</dbReference>
<dbReference type="PROSITE" id="PS00174">
    <property type="entry name" value="P_GLUCOSE_ISOMERASE_2"/>
    <property type="match status" value="1"/>
</dbReference>
<evidence type="ECO:0000256" key="3">
    <source>
        <dbReference type="ARBA" id="ARBA00023152"/>
    </source>
</evidence>
<reference evidence="6 7" key="1">
    <citation type="submission" date="2018-02" db="EMBL/GenBank/DDBJ databases">
        <title>Genomic Encyclopedia of Archaeal and Bacterial Type Strains, Phase II (KMG-II): from individual species to whole genera.</title>
        <authorList>
            <person name="Goeker M."/>
        </authorList>
    </citation>
    <scope>NUCLEOTIDE SEQUENCE [LARGE SCALE GENOMIC DNA]</scope>
    <source>
        <strain evidence="6 7">DSM 3808</strain>
    </source>
</reference>
<dbReference type="Pfam" id="PF00342">
    <property type="entry name" value="PGI"/>
    <property type="match status" value="1"/>
</dbReference>
<dbReference type="RefSeq" id="WP_104439798.1">
    <property type="nucleotide sequence ID" value="NZ_PTJA01000022.1"/>
</dbReference>
<sequence length="444" mass="49598">MKEISMELIDGSSWLSPEEIASGVEEYGSYLEEVKYGEEQYEENLGWLDVEEWAGEKWITYYQELAADVRKNADAFVVIGIGGSNQAARAVVDAIGETGPVTIVWAGNSISADSIRSVLQELKGKSVYINVIAKNFETLEPGIGFRALRSFMKKEYGEEYVKRVICTGSEGSHLEKLCKVNGFHFLPFPANIGGRFTALSPVGLFPMAVAGIDISAIAKGAQFMRQRLLKESASESMALEYAVIRNLLYQKGFSMEMLSYFEPRYFRFAKWWMQLFGESEGKDNKGLYPLFGNFSEDLHSIGQFLQDGSNVIFETFLEVQDTGSSYVLHNDNVDDLFDYLDGKDFDEINRAAFEATITAHSKKFPCVKISVPAVDEETFGQLFYFFEFVCYLSAKILGVNPFDQPGVEAYKQYMFQALGKNENKIQANGYGAAVGGRSASSISF</sequence>
<dbReference type="OrthoDB" id="140919at2"/>
<keyword evidence="3 5" id="KW-0324">Glycolysis</keyword>
<dbReference type="GO" id="GO:0097367">
    <property type="term" value="F:carbohydrate derivative binding"/>
    <property type="evidence" value="ECO:0007669"/>
    <property type="project" value="InterPro"/>
</dbReference>
<evidence type="ECO:0000313" key="7">
    <source>
        <dbReference type="Proteomes" id="UP000237749"/>
    </source>
</evidence>
<keyword evidence="7" id="KW-1185">Reference proteome</keyword>
<dbReference type="Proteomes" id="UP000237749">
    <property type="component" value="Unassembled WGS sequence"/>
</dbReference>
<dbReference type="GO" id="GO:0048029">
    <property type="term" value="F:monosaccharide binding"/>
    <property type="evidence" value="ECO:0007669"/>
    <property type="project" value="TreeGrafter"/>
</dbReference>
<dbReference type="EC" id="5.3.1.9" evidence="1 5"/>
<dbReference type="InterPro" id="IPR001672">
    <property type="entry name" value="G6P_Isomerase"/>
</dbReference>
<dbReference type="GO" id="GO:0051156">
    <property type="term" value="P:glucose 6-phosphate metabolic process"/>
    <property type="evidence" value="ECO:0007669"/>
    <property type="project" value="TreeGrafter"/>
</dbReference>
<dbReference type="PROSITE" id="PS00765">
    <property type="entry name" value="P_GLUCOSE_ISOMERASE_1"/>
    <property type="match status" value="1"/>
</dbReference>
<evidence type="ECO:0000256" key="1">
    <source>
        <dbReference type="ARBA" id="ARBA00011952"/>
    </source>
</evidence>
<accession>A0A2S6HBA6</accession>
<dbReference type="PRINTS" id="PR00662">
    <property type="entry name" value="G6PISOMERASE"/>
</dbReference>
<comment type="catalytic activity">
    <reaction evidence="5">
        <text>alpha-D-glucose 6-phosphate = beta-D-fructose 6-phosphate</text>
        <dbReference type="Rhea" id="RHEA:11816"/>
        <dbReference type="ChEBI" id="CHEBI:57634"/>
        <dbReference type="ChEBI" id="CHEBI:58225"/>
        <dbReference type="EC" id="5.3.1.9"/>
    </reaction>
</comment>
<evidence type="ECO:0000256" key="2">
    <source>
        <dbReference type="ARBA" id="ARBA00022432"/>
    </source>
</evidence>
<gene>
    <name evidence="6" type="ORF">BXY41_12220</name>
</gene>
<dbReference type="InterPro" id="IPR046348">
    <property type="entry name" value="SIS_dom_sf"/>
</dbReference>
<keyword evidence="2 5" id="KW-0312">Gluconeogenesis</keyword>
<comment type="caution">
    <text evidence="6">The sequence shown here is derived from an EMBL/GenBank/DDBJ whole genome shotgun (WGS) entry which is preliminary data.</text>
</comment>
<comment type="pathway">
    <text evidence="5">Carbohydrate degradation; glycolysis; D-glyceraldehyde 3-phosphate and glycerone phosphate from D-glucose: step 2/4.</text>
</comment>
<dbReference type="CDD" id="cd05016">
    <property type="entry name" value="SIS_PGI_2"/>
    <property type="match status" value="1"/>
</dbReference>
<dbReference type="PANTHER" id="PTHR11469:SF1">
    <property type="entry name" value="GLUCOSE-6-PHOSPHATE ISOMERASE"/>
    <property type="match status" value="1"/>
</dbReference>
<dbReference type="PANTHER" id="PTHR11469">
    <property type="entry name" value="GLUCOSE-6-PHOSPHATE ISOMERASE"/>
    <property type="match status" value="1"/>
</dbReference>
<dbReference type="GO" id="GO:0006094">
    <property type="term" value="P:gluconeogenesis"/>
    <property type="evidence" value="ECO:0007669"/>
    <property type="project" value="UniProtKB-KW"/>
</dbReference>
<protein>
    <recommendedName>
        <fullName evidence="1 5">Glucose-6-phosphate isomerase</fullName>
        <ecNumber evidence="1 5">5.3.1.9</ecNumber>
    </recommendedName>
</protein>
<dbReference type="GO" id="GO:0006096">
    <property type="term" value="P:glycolytic process"/>
    <property type="evidence" value="ECO:0007669"/>
    <property type="project" value="UniProtKB-UniPathway"/>
</dbReference>
<keyword evidence="4 5" id="KW-0413">Isomerase</keyword>
<proteinExistence type="inferred from homology"/>
<dbReference type="GO" id="GO:0004347">
    <property type="term" value="F:glucose-6-phosphate isomerase activity"/>
    <property type="evidence" value="ECO:0007669"/>
    <property type="project" value="UniProtKB-EC"/>
</dbReference>
<dbReference type="UniPathway" id="UPA00109">
    <property type="reaction ID" value="UER00181"/>
</dbReference>
<evidence type="ECO:0000256" key="4">
    <source>
        <dbReference type="ARBA" id="ARBA00023235"/>
    </source>
</evidence>
<dbReference type="InterPro" id="IPR018189">
    <property type="entry name" value="Phosphoglucose_isomerase_CS"/>
</dbReference>
<organism evidence="6 7">
    <name type="scientific">Lacrimispora xylanisolvens</name>
    <dbReference type="NCBI Taxonomy" id="384636"/>
    <lineage>
        <taxon>Bacteria</taxon>
        <taxon>Bacillati</taxon>
        <taxon>Bacillota</taxon>
        <taxon>Clostridia</taxon>
        <taxon>Lachnospirales</taxon>
        <taxon>Lachnospiraceae</taxon>
        <taxon>Lacrimispora</taxon>
    </lineage>
</organism>
<name>A0A2S6HBA6_9FIRM</name>